<organism evidence="4 5">
    <name type="scientific">Chenopodium quinoa</name>
    <name type="common">Quinoa</name>
    <dbReference type="NCBI Taxonomy" id="63459"/>
    <lineage>
        <taxon>Eukaryota</taxon>
        <taxon>Viridiplantae</taxon>
        <taxon>Streptophyta</taxon>
        <taxon>Embryophyta</taxon>
        <taxon>Tracheophyta</taxon>
        <taxon>Spermatophyta</taxon>
        <taxon>Magnoliopsida</taxon>
        <taxon>eudicotyledons</taxon>
        <taxon>Gunneridae</taxon>
        <taxon>Pentapetalae</taxon>
        <taxon>Caryophyllales</taxon>
        <taxon>Chenopodiaceae</taxon>
        <taxon>Chenopodioideae</taxon>
        <taxon>Atripliceae</taxon>
        <taxon>Chenopodium</taxon>
    </lineage>
</organism>
<dbReference type="GO" id="GO:0000287">
    <property type="term" value="F:magnesium ion binding"/>
    <property type="evidence" value="ECO:0007669"/>
    <property type="project" value="InterPro"/>
</dbReference>
<protein>
    <recommendedName>
        <fullName evidence="1">holo-[acyl-carrier-protein] synthase</fullName>
        <ecNumber evidence="1">2.7.8.7</ecNumber>
    </recommendedName>
</protein>
<dbReference type="Gene3D" id="3.90.470.20">
    <property type="entry name" value="4'-phosphopantetheinyl transferase domain"/>
    <property type="match status" value="1"/>
</dbReference>
<dbReference type="GO" id="GO:0008897">
    <property type="term" value="F:holo-[acyl-carrier-protein] synthase activity"/>
    <property type="evidence" value="ECO:0007669"/>
    <property type="project" value="UniProtKB-EC"/>
</dbReference>
<feature type="domain" description="4'-phosphopantetheinyl transferase" evidence="3">
    <location>
        <begin position="173"/>
        <end position="281"/>
    </location>
</feature>
<dbReference type="GO" id="GO:0005829">
    <property type="term" value="C:cytosol"/>
    <property type="evidence" value="ECO:0007669"/>
    <property type="project" value="TreeGrafter"/>
</dbReference>
<sequence length="330" mass="37815">MERGVQRWIVDISEWNPSPADFCAAISVLPEHQHSFVYRGFWVIPGGGSGGRAVVYCDYLVAQEVVDRTGDCFGSARMDLFCVKLFLVVALAAGLVVLDDELPSESSLFWRAAQALALYLSYSSDFVNTLHFLNVTVFLQHFDEMRPEFPNFNFSVSHHGDLVAIASEPFCLVGLDVVSPQIPVKETTQQFVNSFSSYFSSKEWNKIIYAGTCDDMLQGLFRYWSLKEAFMKAIGSGLRYQLDSLEFNHINWTRISVKLHSEELRHWKFWHFELKKRHYVSVARGSPHMATENFKRTLKQTDFNEDEYGSGFNLPNASFIWRTVEQLVPN</sequence>
<dbReference type="Gramene" id="AUR62043602-RA">
    <property type="protein sequence ID" value="AUR62043602-RA:cds"/>
    <property type="gene ID" value="AUR62043602"/>
</dbReference>
<reference evidence="4" key="2">
    <citation type="submission" date="2021-03" db="UniProtKB">
        <authorList>
            <consortium name="EnsemblPlants"/>
        </authorList>
    </citation>
    <scope>IDENTIFICATION</scope>
</reference>
<dbReference type="FunFam" id="3.90.470.20:FF:000003">
    <property type="entry name" value="L-aminoadipate-semialdehyde dehydrogenase-phosphopantetheinyl transferase"/>
    <property type="match status" value="1"/>
</dbReference>
<evidence type="ECO:0000256" key="1">
    <source>
        <dbReference type="ARBA" id="ARBA00013172"/>
    </source>
</evidence>
<dbReference type="Pfam" id="PF01648">
    <property type="entry name" value="ACPS"/>
    <property type="match status" value="1"/>
</dbReference>
<evidence type="ECO:0000256" key="2">
    <source>
        <dbReference type="ARBA" id="ARBA00022679"/>
    </source>
</evidence>
<dbReference type="PANTHER" id="PTHR12215">
    <property type="entry name" value="PHOSPHOPANTETHEINE TRANSFERASE"/>
    <property type="match status" value="1"/>
</dbReference>
<proteinExistence type="predicted"/>
<evidence type="ECO:0000259" key="3">
    <source>
        <dbReference type="Pfam" id="PF01648"/>
    </source>
</evidence>
<name>A0A803NBZ6_CHEQI</name>
<keyword evidence="2" id="KW-0808">Transferase</keyword>
<dbReference type="InterPro" id="IPR008278">
    <property type="entry name" value="4-PPantetheinyl_Trfase_dom"/>
</dbReference>
<dbReference type="Proteomes" id="UP000596660">
    <property type="component" value="Unplaced"/>
</dbReference>
<dbReference type="GO" id="GO:0019878">
    <property type="term" value="P:lysine biosynthetic process via aminoadipic acid"/>
    <property type="evidence" value="ECO:0007669"/>
    <property type="project" value="TreeGrafter"/>
</dbReference>
<dbReference type="InterPro" id="IPR050559">
    <property type="entry name" value="P-Pant_transferase_sf"/>
</dbReference>
<dbReference type="PANTHER" id="PTHR12215:SF10">
    <property type="entry name" value="L-AMINOADIPATE-SEMIALDEHYDE DEHYDROGENASE-PHOSPHOPANTETHEINYL TRANSFERASE"/>
    <property type="match status" value="1"/>
</dbReference>
<accession>A0A803NBZ6</accession>
<reference evidence="4" key="1">
    <citation type="journal article" date="2017" name="Nature">
        <title>The genome of Chenopodium quinoa.</title>
        <authorList>
            <person name="Jarvis D.E."/>
            <person name="Ho Y.S."/>
            <person name="Lightfoot D.J."/>
            <person name="Schmoeckel S.M."/>
            <person name="Li B."/>
            <person name="Borm T.J.A."/>
            <person name="Ohyanagi H."/>
            <person name="Mineta K."/>
            <person name="Michell C.T."/>
            <person name="Saber N."/>
            <person name="Kharbatia N.M."/>
            <person name="Rupper R.R."/>
            <person name="Sharp A.R."/>
            <person name="Dally N."/>
            <person name="Boughton B.A."/>
            <person name="Woo Y.H."/>
            <person name="Gao G."/>
            <person name="Schijlen E.G.W.M."/>
            <person name="Guo X."/>
            <person name="Momin A.A."/>
            <person name="Negrao S."/>
            <person name="Al-Babili S."/>
            <person name="Gehring C."/>
            <person name="Roessner U."/>
            <person name="Jung C."/>
            <person name="Murphy K."/>
            <person name="Arold S.T."/>
            <person name="Gojobori T."/>
            <person name="van der Linden C.G."/>
            <person name="van Loo E.N."/>
            <person name="Jellen E.N."/>
            <person name="Maughan P.J."/>
            <person name="Tester M."/>
        </authorList>
    </citation>
    <scope>NUCLEOTIDE SEQUENCE [LARGE SCALE GENOMIC DNA]</scope>
    <source>
        <strain evidence="4">cv. PI 614886</strain>
    </source>
</reference>
<dbReference type="EnsemblPlants" id="AUR62043602-RA">
    <property type="protein sequence ID" value="AUR62043602-RA:cds"/>
    <property type="gene ID" value="AUR62043602"/>
</dbReference>
<dbReference type="InterPro" id="IPR037143">
    <property type="entry name" value="4-PPantetheinyl_Trfase_dom_sf"/>
</dbReference>
<dbReference type="AlphaFoldDB" id="A0A803NBZ6"/>
<evidence type="ECO:0000313" key="4">
    <source>
        <dbReference type="EnsemblPlants" id="AUR62043602-RA:cds"/>
    </source>
</evidence>
<dbReference type="EC" id="2.7.8.7" evidence="1"/>
<evidence type="ECO:0000313" key="5">
    <source>
        <dbReference type="Proteomes" id="UP000596660"/>
    </source>
</evidence>
<dbReference type="SUPFAM" id="SSF56214">
    <property type="entry name" value="4'-phosphopantetheinyl transferase"/>
    <property type="match status" value="1"/>
</dbReference>
<keyword evidence="5" id="KW-1185">Reference proteome</keyword>